<evidence type="ECO:0000313" key="1">
    <source>
        <dbReference type="EnsemblMetazoa" id="AATE014952-PA.1"/>
    </source>
</evidence>
<dbReference type="AlphaFoldDB" id="A0A182JBG4"/>
<dbReference type="VEuPathDB" id="VectorBase:AATE014952"/>
<reference evidence="1" key="1">
    <citation type="submission" date="2022-08" db="UniProtKB">
        <authorList>
            <consortium name="EnsemblMetazoa"/>
        </authorList>
    </citation>
    <scope>IDENTIFICATION</scope>
    <source>
        <strain evidence="1">EBRO</strain>
    </source>
</reference>
<sequence length="338" mass="34281">MMDTSSSNTALVLVGVVVVPLPTVMVGVGRGALVLVRRVRVRVTIGAVRVRRVVVGGEVACATAALRRDRLRTVEFFHRGPLKVRHGHRRKVLLQFHQALDVLGQQLLVGGARVQRVQRMVGMVVVVGERARLLADAAAAGGRGGRGTGTGPLALDALGVEAERGAGGGPLAAGGVRGGAIVGGGCGAARGAQVALEQLVEEGAVGGEVARLLVQTVADDVVEEGAAIGAASVVQLLGHLAHAASLWQSGAHSCTSSASSADGAARGLATRGVEARLGLLLEPLHQARRGPAEQGVGGVACGQKKGVPYDSWEAKEAESSRGIFVPSPPFGEPAANCA</sequence>
<protein>
    <submittedName>
        <fullName evidence="1">Uncharacterized protein</fullName>
    </submittedName>
</protein>
<proteinExistence type="predicted"/>
<organism evidence="1">
    <name type="scientific">Anopheles atroparvus</name>
    <name type="common">European mosquito</name>
    <dbReference type="NCBI Taxonomy" id="41427"/>
    <lineage>
        <taxon>Eukaryota</taxon>
        <taxon>Metazoa</taxon>
        <taxon>Ecdysozoa</taxon>
        <taxon>Arthropoda</taxon>
        <taxon>Hexapoda</taxon>
        <taxon>Insecta</taxon>
        <taxon>Pterygota</taxon>
        <taxon>Neoptera</taxon>
        <taxon>Endopterygota</taxon>
        <taxon>Diptera</taxon>
        <taxon>Nematocera</taxon>
        <taxon>Culicoidea</taxon>
        <taxon>Culicidae</taxon>
        <taxon>Anophelinae</taxon>
        <taxon>Anopheles</taxon>
    </lineage>
</organism>
<accession>A0A182JBG4</accession>
<name>A0A182JBG4_ANOAO</name>
<dbReference type="EnsemblMetazoa" id="AATE014952-RA">
    <property type="protein sequence ID" value="AATE014952-PA.1"/>
    <property type="gene ID" value="AATE014952"/>
</dbReference>